<feature type="transmembrane region" description="Helical" evidence="2">
    <location>
        <begin position="7"/>
        <end position="29"/>
    </location>
</feature>
<proteinExistence type="predicted"/>
<dbReference type="Proteomes" id="UP001500731">
    <property type="component" value="Unassembled WGS sequence"/>
</dbReference>
<dbReference type="EMBL" id="BAABGP010000008">
    <property type="protein sequence ID" value="GAA4481631.1"/>
    <property type="molecule type" value="Genomic_DNA"/>
</dbReference>
<comment type="caution">
    <text evidence="3">The sequence shown here is derived from an EMBL/GenBank/DDBJ whole genome shotgun (WGS) entry which is preliminary data.</text>
</comment>
<evidence type="ECO:0000313" key="4">
    <source>
        <dbReference type="Proteomes" id="UP001500731"/>
    </source>
</evidence>
<accession>A0ABP8P545</accession>
<organism evidence="3 4">
    <name type="scientific">Microbacterium panaciterrae</name>
    <dbReference type="NCBI Taxonomy" id="985759"/>
    <lineage>
        <taxon>Bacteria</taxon>
        <taxon>Bacillati</taxon>
        <taxon>Actinomycetota</taxon>
        <taxon>Actinomycetes</taxon>
        <taxon>Micrococcales</taxon>
        <taxon>Microbacteriaceae</taxon>
        <taxon>Microbacterium</taxon>
    </lineage>
</organism>
<feature type="transmembrane region" description="Helical" evidence="2">
    <location>
        <begin position="35"/>
        <end position="57"/>
    </location>
</feature>
<gene>
    <name evidence="3" type="ORF">GCM10023171_10300</name>
</gene>
<sequence length="175" mass="18600">MWIRRALFTWLFPAALVLPLWLLVGWGVFQSGWAILWVLFIAAPSVLIGELLIAFLVRARASVRQARAVSWQDAAGIVLWHGLTIAVGFFPSAFGWILTGAIVGFLAVFWSTLAQLWRESASALRRAMDPDLLAPGAPADPGPAPSSTPAGDASSMRGQVIVIAESPGAAGAAPR</sequence>
<name>A0ABP8P545_9MICO</name>
<dbReference type="RefSeq" id="WP_345185030.1">
    <property type="nucleotide sequence ID" value="NZ_BAABGP010000008.1"/>
</dbReference>
<evidence type="ECO:0008006" key="5">
    <source>
        <dbReference type="Google" id="ProtNLM"/>
    </source>
</evidence>
<keyword evidence="2" id="KW-0472">Membrane</keyword>
<feature type="region of interest" description="Disordered" evidence="1">
    <location>
        <begin position="135"/>
        <end position="155"/>
    </location>
</feature>
<keyword evidence="2" id="KW-0812">Transmembrane</keyword>
<evidence type="ECO:0000256" key="2">
    <source>
        <dbReference type="SAM" id="Phobius"/>
    </source>
</evidence>
<evidence type="ECO:0000313" key="3">
    <source>
        <dbReference type="EMBL" id="GAA4481631.1"/>
    </source>
</evidence>
<protein>
    <recommendedName>
        <fullName evidence="5">MFS transporter permease</fullName>
    </recommendedName>
</protein>
<feature type="transmembrane region" description="Helical" evidence="2">
    <location>
        <begin position="96"/>
        <end position="117"/>
    </location>
</feature>
<keyword evidence="2" id="KW-1133">Transmembrane helix</keyword>
<keyword evidence="4" id="KW-1185">Reference proteome</keyword>
<feature type="transmembrane region" description="Helical" evidence="2">
    <location>
        <begin position="69"/>
        <end position="90"/>
    </location>
</feature>
<evidence type="ECO:0000256" key="1">
    <source>
        <dbReference type="SAM" id="MobiDB-lite"/>
    </source>
</evidence>
<reference evidence="4" key="1">
    <citation type="journal article" date="2019" name="Int. J. Syst. Evol. Microbiol.">
        <title>The Global Catalogue of Microorganisms (GCM) 10K type strain sequencing project: providing services to taxonomists for standard genome sequencing and annotation.</title>
        <authorList>
            <consortium name="The Broad Institute Genomics Platform"/>
            <consortium name="The Broad Institute Genome Sequencing Center for Infectious Disease"/>
            <person name="Wu L."/>
            <person name="Ma J."/>
        </authorList>
    </citation>
    <scope>NUCLEOTIDE SEQUENCE [LARGE SCALE GENOMIC DNA]</scope>
    <source>
        <strain evidence="4">JCM 17839</strain>
    </source>
</reference>